<gene>
    <name evidence="2" type="ORF">G3A44_22065</name>
</gene>
<evidence type="ECO:0000259" key="1">
    <source>
        <dbReference type="Pfam" id="PF13590"/>
    </source>
</evidence>
<evidence type="ECO:0000313" key="3">
    <source>
        <dbReference type="Proteomes" id="UP000484255"/>
    </source>
</evidence>
<accession>A0A7C9TN52</accession>
<name>A0A7C9TN52_9BURK</name>
<dbReference type="InterPro" id="IPR025411">
    <property type="entry name" value="DUF4136"/>
</dbReference>
<keyword evidence="3" id="KW-1185">Reference proteome</keyword>
<dbReference type="AlphaFoldDB" id="A0A7C9TN52"/>
<dbReference type="EMBL" id="JAAGOH010000051">
    <property type="protein sequence ID" value="NDY93882.1"/>
    <property type="molecule type" value="Genomic_DNA"/>
</dbReference>
<feature type="domain" description="DUF4136" evidence="1">
    <location>
        <begin position="52"/>
        <end position="202"/>
    </location>
</feature>
<reference evidence="2 3" key="1">
    <citation type="submission" date="2020-02" db="EMBL/GenBank/DDBJ databases">
        <title>Ideonella bacterium strain TBM-1.</title>
        <authorList>
            <person name="Chen W.-M."/>
        </authorList>
    </citation>
    <scope>NUCLEOTIDE SEQUENCE [LARGE SCALE GENOMIC DNA]</scope>
    <source>
        <strain evidence="2 3">TBM-1</strain>
    </source>
</reference>
<proteinExistence type="predicted"/>
<dbReference type="RefSeq" id="WP_163459906.1">
    <property type="nucleotide sequence ID" value="NZ_JAAGOH010000051.1"/>
</dbReference>
<protein>
    <submittedName>
        <fullName evidence="2">DUF4136 domain-containing protein</fullName>
    </submittedName>
</protein>
<dbReference type="Pfam" id="PF13590">
    <property type="entry name" value="DUF4136"/>
    <property type="match status" value="1"/>
</dbReference>
<comment type="caution">
    <text evidence="2">The sequence shown here is derived from an EMBL/GenBank/DDBJ whole genome shotgun (WGS) entry which is preliminary data.</text>
</comment>
<sequence length="218" mass="23074">MPPDAAPTPPALHLATDRRRGLALLAALPLLGLGACASFQDIHCTVSSFGAWPAGRTPGTYAFDRLPSQRSGEGAEQQARLERLAAAALQAAGLKPASDAASADLLVQLGARVDRAQRSPWDDPFWPGPWGPRFGLTPFATPGWNASFVYVRTEYTREVAVLLRDRASGEALYEARAASTGLNAGSDALLGAMYRAALQSFPQAQPEPHTVKAKLATV</sequence>
<evidence type="ECO:0000313" key="2">
    <source>
        <dbReference type="EMBL" id="NDY93882.1"/>
    </source>
</evidence>
<organism evidence="2 3">
    <name type="scientific">Ideonella livida</name>
    <dbReference type="NCBI Taxonomy" id="2707176"/>
    <lineage>
        <taxon>Bacteria</taxon>
        <taxon>Pseudomonadati</taxon>
        <taxon>Pseudomonadota</taxon>
        <taxon>Betaproteobacteria</taxon>
        <taxon>Burkholderiales</taxon>
        <taxon>Sphaerotilaceae</taxon>
        <taxon>Ideonella</taxon>
    </lineage>
</organism>
<dbReference type="Proteomes" id="UP000484255">
    <property type="component" value="Unassembled WGS sequence"/>
</dbReference>
<dbReference type="Gene3D" id="3.30.160.670">
    <property type="match status" value="1"/>
</dbReference>